<dbReference type="InterPro" id="IPR040887">
    <property type="entry name" value="AUDH_Cupin"/>
</dbReference>
<comment type="caution">
    <text evidence="3">The sequence shown here is derived from an EMBL/GenBank/DDBJ whole genome shotgun (WGS) entry which is preliminary data.</text>
</comment>
<name>A0AAD6Z248_9AGAR</name>
<gene>
    <name evidence="3" type="ORF">DFH08DRAFT_1089195</name>
</gene>
<dbReference type="InterPro" id="IPR028994">
    <property type="entry name" value="Integrin_alpha_N"/>
</dbReference>
<evidence type="ECO:0000313" key="4">
    <source>
        <dbReference type="Proteomes" id="UP001218218"/>
    </source>
</evidence>
<dbReference type="SUPFAM" id="SSF69318">
    <property type="entry name" value="Integrin alpha N-terminal domain"/>
    <property type="match status" value="2"/>
</dbReference>
<protein>
    <recommendedName>
        <fullName evidence="5">Aldos-2-ulose dehydratase/isomerase (AUDH) Cupin domain-containing protein</fullName>
    </recommendedName>
</protein>
<proteinExistence type="predicted"/>
<evidence type="ECO:0008006" key="5">
    <source>
        <dbReference type="Google" id="ProtNLM"/>
    </source>
</evidence>
<reference evidence="3" key="1">
    <citation type="submission" date="2023-03" db="EMBL/GenBank/DDBJ databases">
        <title>Massive genome expansion in bonnet fungi (Mycena s.s.) driven by repeated elements and novel gene families across ecological guilds.</title>
        <authorList>
            <consortium name="Lawrence Berkeley National Laboratory"/>
            <person name="Harder C.B."/>
            <person name="Miyauchi S."/>
            <person name="Viragh M."/>
            <person name="Kuo A."/>
            <person name="Thoen E."/>
            <person name="Andreopoulos B."/>
            <person name="Lu D."/>
            <person name="Skrede I."/>
            <person name="Drula E."/>
            <person name="Henrissat B."/>
            <person name="Morin E."/>
            <person name="Kohler A."/>
            <person name="Barry K."/>
            <person name="LaButti K."/>
            <person name="Morin E."/>
            <person name="Salamov A."/>
            <person name="Lipzen A."/>
            <person name="Mereny Z."/>
            <person name="Hegedus B."/>
            <person name="Baldrian P."/>
            <person name="Stursova M."/>
            <person name="Weitz H."/>
            <person name="Taylor A."/>
            <person name="Grigoriev I.V."/>
            <person name="Nagy L.G."/>
            <person name="Martin F."/>
            <person name="Kauserud H."/>
        </authorList>
    </citation>
    <scope>NUCLEOTIDE SEQUENCE</scope>
    <source>
        <strain evidence="3">CBHHK002</strain>
    </source>
</reference>
<evidence type="ECO:0000259" key="1">
    <source>
        <dbReference type="Pfam" id="PF18637"/>
    </source>
</evidence>
<evidence type="ECO:0000259" key="2">
    <source>
        <dbReference type="Pfam" id="PF22301"/>
    </source>
</evidence>
<feature type="domain" description="Aldos-2-ulose dehydratase/isomerase (AUDH) Cupin" evidence="1">
    <location>
        <begin position="452"/>
        <end position="779"/>
    </location>
</feature>
<dbReference type="AlphaFoldDB" id="A0AAD6Z248"/>
<keyword evidence="4" id="KW-1185">Reference proteome</keyword>
<dbReference type="InterPro" id="IPR054583">
    <property type="entry name" value="Beta-prop_AUDH"/>
</dbReference>
<dbReference type="Pfam" id="PF22301">
    <property type="entry name" value="AUDH_beta_propeller"/>
    <property type="match status" value="1"/>
</dbReference>
<evidence type="ECO:0000313" key="3">
    <source>
        <dbReference type="EMBL" id="KAJ7304640.1"/>
    </source>
</evidence>
<organism evidence="3 4">
    <name type="scientific">Mycena albidolilacea</name>
    <dbReference type="NCBI Taxonomy" id="1033008"/>
    <lineage>
        <taxon>Eukaryota</taxon>
        <taxon>Fungi</taxon>
        <taxon>Dikarya</taxon>
        <taxon>Basidiomycota</taxon>
        <taxon>Agaricomycotina</taxon>
        <taxon>Agaricomycetes</taxon>
        <taxon>Agaricomycetidae</taxon>
        <taxon>Agaricales</taxon>
        <taxon>Marasmiineae</taxon>
        <taxon>Mycenaceae</taxon>
        <taxon>Mycena</taxon>
    </lineage>
</organism>
<dbReference type="Proteomes" id="UP001218218">
    <property type="component" value="Unassembled WGS sequence"/>
</dbReference>
<sequence>MTHDLLVPTFYASIVGTWTSHPANEAPSDHVDDTLVATPLPDGYWLHAFPFDSNSAFPDLLGYGLGFQDKSAAIRLLINPKNSGASGWKLTEIQSLDFPVGMTYADLTGNGLNDIIICDRYGPSMDKLWDAKTENGGRLQWLRNPGDRDAQPHWTKHHIGNSTGMHRVLAGHFTEIDHFQVMGLPIIPKSSDLTSPAPIIIYTPAYCEDPSQGPQSWSENIAFPSQFRLIHDAKLLPGTNSGLDMVLVAGREGIALLWFNNASKKWEHRIVGSGLPPEGDNPYWGSGSVDVVRVGDDPLVKAFHGNIVSVYTKPPHSTKGAASLKEDIWTRRVIDGFGPLNSAHTGTIHHVHAFHSGTGAFDSFGIACMGAPVGKPENQGVYVYTPTENGAFKKTKVTEESAGRLAVASFTEASKEEIASISYYVPGYHTGPDPPSVRINSVDQCNMASRTTISATKLNKEVLLRVPRPGVVPHGFIPSMPLLTIAGKKHTLVVLRPDQEIKLEASAGAKVIYGSIKMTTPNNAVVTRTIAPAVKEAATTHPLSSDGTIKGGIGGAVFVLVEALDGHFQGPYRAMDQITTTNMFTQVPHVPANVKAMEFPFIKVEDLSWGDKHGDGLWNDFEFYNMTGFHIYFNDDTMEEICHMQAWTLGLGETARFHNHDKQSFCEIHYCLSNGGGEGSMRYFADDYTEKIDTAAELTKSYVESRSTKLVVPTMFEHGPLWKILPNTKWTPQLRPNDTADYPWHAWLASEFGDRPLPIVPPLPKEEQAFDLWLAFEFPTSAFQEPEE</sequence>
<accession>A0AAD6Z248</accession>
<feature type="domain" description="Aldos-2-ulose dehydratase beta-propeller" evidence="2">
    <location>
        <begin position="136"/>
        <end position="313"/>
    </location>
</feature>
<dbReference type="EMBL" id="JARIHO010000100">
    <property type="protein sequence ID" value="KAJ7304640.1"/>
    <property type="molecule type" value="Genomic_DNA"/>
</dbReference>
<dbReference type="Gene3D" id="2.60.120.990">
    <property type="match status" value="1"/>
</dbReference>
<dbReference type="Pfam" id="PF18637">
    <property type="entry name" value="AUDH_Cupin"/>
    <property type="match status" value="1"/>
</dbReference>